<keyword evidence="1" id="KW-0472">Membrane</keyword>
<evidence type="ECO:0000313" key="3">
    <source>
        <dbReference type="Proteomes" id="UP001157017"/>
    </source>
</evidence>
<sequence>MAVPSIVLGVAIAFAGRFLMNLAAFWLLDVRGVVTLYVVVSTVFSGLIIPVHWFPGWLGTVADCTPFPSILQAPVDVIQGRVQGAQVAQTLLLQVGWLLVTMLAGRVVLARATAKLVVQGG</sequence>
<dbReference type="EMBL" id="BSUZ01000001">
    <property type="protein sequence ID" value="GMA87768.1"/>
    <property type="molecule type" value="Genomic_DNA"/>
</dbReference>
<feature type="transmembrane region" description="Helical" evidence="1">
    <location>
        <begin position="6"/>
        <end position="27"/>
    </location>
</feature>
<proteinExistence type="predicted"/>
<keyword evidence="1" id="KW-1133">Transmembrane helix</keyword>
<name>A0ABQ6JK37_9ACTN</name>
<comment type="caution">
    <text evidence="2">The sequence shown here is derived from an EMBL/GenBank/DDBJ whole genome shotgun (WGS) entry which is preliminary data.</text>
</comment>
<keyword evidence="3" id="KW-1185">Reference proteome</keyword>
<dbReference type="Proteomes" id="UP001157017">
    <property type="component" value="Unassembled WGS sequence"/>
</dbReference>
<dbReference type="Pfam" id="PF06182">
    <property type="entry name" value="ABC2_membrane_6"/>
    <property type="match status" value="1"/>
</dbReference>
<organism evidence="2 3">
    <name type="scientific">Angustibacter aerolatus</name>
    <dbReference type="NCBI Taxonomy" id="1162965"/>
    <lineage>
        <taxon>Bacteria</taxon>
        <taxon>Bacillati</taxon>
        <taxon>Actinomycetota</taxon>
        <taxon>Actinomycetes</taxon>
        <taxon>Kineosporiales</taxon>
        <taxon>Kineosporiaceae</taxon>
    </lineage>
</organism>
<reference evidence="3" key="1">
    <citation type="journal article" date="2019" name="Int. J. Syst. Evol. Microbiol.">
        <title>The Global Catalogue of Microorganisms (GCM) 10K type strain sequencing project: providing services to taxonomists for standard genome sequencing and annotation.</title>
        <authorList>
            <consortium name="The Broad Institute Genomics Platform"/>
            <consortium name="The Broad Institute Genome Sequencing Center for Infectious Disease"/>
            <person name="Wu L."/>
            <person name="Ma J."/>
        </authorList>
    </citation>
    <scope>NUCLEOTIDE SEQUENCE [LARGE SCALE GENOMIC DNA]</scope>
    <source>
        <strain evidence="3">NBRC 108730</strain>
    </source>
</reference>
<evidence type="ECO:0008006" key="4">
    <source>
        <dbReference type="Google" id="ProtNLM"/>
    </source>
</evidence>
<protein>
    <recommendedName>
        <fullName evidence="4">ABC-2 type transporter domain-containing protein</fullName>
    </recommendedName>
</protein>
<gene>
    <name evidence="2" type="ORF">GCM10025868_30180</name>
</gene>
<dbReference type="InterPro" id="IPR010390">
    <property type="entry name" value="ABC-2_transporter-like"/>
</dbReference>
<dbReference type="PANTHER" id="PTHR36832:SF2">
    <property type="entry name" value="INTEGRAL MEMBRANE PROTEIN"/>
    <property type="match status" value="1"/>
</dbReference>
<accession>A0ABQ6JK37</accession>
<feature type="transmembrane region" description="Helical" evidence="1">
    <location>
        <begin position="34"/>
        <end position="53"/>
    </location>
</feature>
<evidence type="ECO:0000256" key="1">
    <source>
        <dbReference type="SAM" id="Phobius"/>
    </source>
</evidence>
<feature type="transmembrane region" description="Helical" evidence="1">
    <location>
        <begin position="91"/>
        <end position="109"/>
    </location>
</feature>
<evidence type="ECO:0000313" key="2">
    <source>
        <dbReference type="EMBL" id="GMA87768.1"/>
    </source>
</evidence>
<dbReference type="PANTHER" id="PTHR36832">
    <property type="entry name" value="SLR1174 PROTEIN-RELATED"/>
    <property type="match status" value="1"/>
</dbReference>
<keyword evidence="1" id="KW-0812">Transmembrane</keyword>